<evidence type="ECO:0000313" key="1">
    <source>
        <dbReference type="EMBL" id="GEL01744.1"/>
    </source>
</evidence>
<name>A0A511BQ30_9PROT</name>
<evidence type="ECO:0000313" key="2">
    <source>
        <dbReference type="Proteomes" id="UP000321405"/>
    </source>
</evidence>
<gene>
    <name evidence="1" type="ORF">SSA02_09070</name>
</gene>
<dbReference type="EMBL" id="BJVC01000002">
    <property type="protein sequence ID" value="GEL01744.1"/>
    <property type="molecule type" value="Genomic_DNA"/>
</dbReference>
<dbReference type="Proteomes" id="UP000321405">
    <property type="component" value="Unassembled WGS sequence"/>
</dbReference>
<reference evidence="1 2" key="1">
    <citation type="submission" date="2019-07" db="EMBL/GenBank/DDBJ databases">
        <title>Whole genome shotgun sequence of Swaminathania salitolerans NBRC 104436.</title>
        <authorList>
            <person name="Hosoyama A."/>
            <person name="Uohara A."/>
            <person name="Ohji S."/>
            <person name="Ichikawa N."/>
        </authorList>
    </citation>
    <scope>NUCLEOTIDE SEQUENCE [LARGE SCALE GENOMIC DNA]</scope>
    <source>
        <strain evidence="1 2">NBRC 104436</strain>
    </source>
</reference>
<protein>
    <submittedName>
        <fullName evidence="1">Uncharacterized protein</fullName>
    </submittedName>
</protein>
<proteinExistence type="predicted"/>
<organism evidence="1 2">
    <name type="scientific">Swaminathania salitolerans</name>
    <dbReference type="NCBI Taxonomy" id="182838"/>
    <lineage>
        <taxon>Bacteria</taxon>
        <taxon>Pseudomonadati</taxon>
        <taxon>Pseudomonadota</taxon>
        <taxon>Alphaproteobacteria</taxon>
        <taxon>Acetobacterales</taxon>
        <taxon>Acetobacteraceae</taxon>
        <taxon>Swaminathania</taxon>
    </lineage>
</organism>
<sequence>MLMTGAPPASAGSIRTLRPARQGNGVIPLTGLRETECLCLRFRTSPLAPARNPDKARAIPSLPLVRGGRSMRFVTLKGNIRNETVLHINDTAAVFYLLVVYK</sequence>
<dbReference type="AlphaFoldDB" id="A0A511BQ30"/>
<keyword evidence="2" id="KW-1185">Reference proteome</keyword>
<comment type="caution">
    <text evidence="1">The sequence shown here is derived from an EMBL/GenBank/DDBJ whole genome shotgun (WGS) entry which is preliminary data.</text>
</comment>
<accession>A0A511BQ30</accession>